<organism evidence="6 7">
    <name type="scientific">Nepenthes gracilis</name>
    <name type="common">Slender pitcher plant</name>
    <dbReference type="NCBI Taxonomy" id="150966"/>
    <lineage>
        <taxon>Eukaryota</taxon>
        <taxon>Viridiplantae</taxon>
        <taxon>Streptophyta</taxon>
        <taxon>Embryophyta</taxon>
        <taxon>Tracheophyta</taxon>
        <taxon>Spermatophyta</taxon>
        <taxon>Magnoliopsida</taxon>
        <taxon>eudicotyledons</taxon>
        <taxon>Gunneridae</taxon>
        <taxon>Pentapetalae</taxon>
        <taxon>Caryophyllales</taxon>
        <taxon>Nepenthaceae</taxon>
        <taxon>Nepenthes</taxon>
    </lineage>
</organism>
<feature type="domain" description="FLZ-type" evidence="5">
    <location>
        <begin position="280"/>
        <end position="324"/>
    </location>
</feature>
<reference evidence="6" key="1">
    <citation type="submission" date="2023-05" db="EMBL/GenBank/DDBJ databases">
        <title>Nepenthes gracilis genome sequencing.</title>
        <authorList>
            <person name="Fukushima K."/>
        </authorList>
    </citation>
    <scope>NUCLEOTIDE SEQUENCE</scope>
    <source>
        <strain evidence="6">SING2019-196</strain>
    </source>
</reference>
<evidence type="ECO:0000256" key="4">
    <source>
        <dbReference type="PROSITE-ProRule" id="PRU01131"/>
    </source>
</evidence>
<evidence type="ECO:0000259" key="5">
    <source>
        <dbReference type="PROSITE" id="PS51795"/>
    </source>
</evidence>
<evidence type="ECO:0000313" key="6">
    <source>
        <dbReference type="EMBL" id="GMH02410.1"/>
    </source>
</evidence>
<evidence type="ECO:0000256" key="3">
    <source>
        <dbReference type="ARBA" id="ARBA00022771"/>
    </source>
</evidence>
<keyword evidence="3" id="KW-0862">Zinc</keyword>
<feature type="zinc finger region" description="FLZ-type" evidence="4">
    <location>
        <begin position="280"/>
        <end position="324"/>
    </location>
</feature>
<proteinExistence type="inferred from homology"/>
<accession>A0AAD3S101</accession>
<comment type="similarity">
    <text evidence="1">Belongs to the FLZ family.</text>
</comment>
<evidence type="ECO:0000256" key="2">
    <source>
        <dbReference type="ARBA" id="ARBA00022723"/>
    </source>
</evidence>
<dbReference type="InterPro" id="IPR044593">
    <property type="entry name" value="FLZ8/MARD1"/>
</dbReference>
<keyword evidence="7" id="KW-1185">Reference proteome</keyword>
<protein>
    <recommendedName>
        <fullName evidence="5">FLZ-type domain-containing protein</fullName>
    </recommendedName>
</protein>
<dbReference type="PANTHER" id="PTHR46443:SF3">
    <property type="entry name" value="PROTEIN MARD1"/>
    <property type="match status" value="1"/>
</dbReference>
<evidence type="ECO:0000256" key="1">
    <source>
        <dbReference type="ARBA" id="ARBA00009374"/>
    </source>
</evidence>
<name>A0AAD3S101_NEPGR</name>
<dbReference type="EMBL" id="BSYO01000003">
    <property type="protein sequence ID" value="GMH02410.1"/>
    <property type="molecule type" value="Genomic_DNA"/>
</dbReference>
<dbReference type="GO" id="GO:0008270">
    <property type="term" value="F:zinc ion binding"/>
    <property type="evidence" value="ECO:0007669"/>
    <property type="project" value="UniProtKB-KW"/>
</dbReference>
<dbReference type="Pfam" id="PF04570">
    <property type="entry name" value="zf-FLZ"/>
    <property type="match status" value="1"/>
</dbReference>
<dbReference type="Proteomes" id="UP001279734">
    <property type="component" value="Unassembled WGS sequence"/>
</dbReference>
<comment type="caution">
    <text evidence="6">The sequence shown here is derived from an EMBL/GenBank/DDBJ whole genome shotgun (WGS) entry which is preliminary data.</text>
</comment>
<keyword evidence="2" id="KW-0479">Metal-binding</keyword>
<dbReference type="InterPro" id="IPR007650">
    <property type="entry name" value="Zf-FLZ_dom"/>
</dbReference>
<dbReference type="PROSITE" id="PS51795">
    <property type="entry name" value="ZF_FLZ"/>
    <property type="match status" value="1"/>
</dbReference>
<dbReference type="AlphaFoldDB" id="A0AAD3S101"/>
<sequence length="324" mass="35666">MGLEQFPADFGFLCRKKVMLRKRSRAVAGKPTVAADHSNFPSQFPEKSTRPTSFFINSPKIISGFFTNCSPEIEFTMSSASTIDRKPFSAFPSPFSHDRKIPTTNPPTFSGNRQHHSWDGTDTKGIGLALIDSLTEDSNSEEASPTSKQKRKLVLFGSQLKIQVPPPPLQNSHLFLSNSPGSPAEFGTKTPKSSLWLLGNTNCEIDVEKSSGLIGESLSIEEMALYEDYTCVISHGPNPRTTRIFGNSVVESCFGAAGSPAARKNVGFSWSENLSPLPDNFLSCCHLCKKQLGHGKDIYMYRGEKAFCSQECRCQEMLFDGVEN</sequence>
<dbReference type="PANTHER" id="PTHR46443">
    <property type="entry name" value="FCS-LIKE ZINC FINGER 8"/>
    <property type="match status" value="1"/>
</dbReference>
<gene>
    <name evidence="6" type="ORF">Nepgr_004249</name>
</gene>
<evidence type="ECO:0000313" key="7">
    <source>
        <dbReference type="Proteomes" id="UP001279734"/>
    </source>
</evidence>
<keyword evidence="3" id="KW-0863">Zinc-finger</keyword>